<protein>
    <submittedName>
        <fullName evidence="3">ATPase, BadF/BadG/BcrA/BcrD type</fullName>
    </submittedName>
</protein>
<keyword evidence="4" id="KW-1185">Reference proteome</keyword>
<accession>A1BIU1</accession>
<proteinExistence type="predicted"/>
<dbReference type="PANTHER" id="PTHR32329:SF2">
    <property type="entry name" value="BIFUNCTIONAL PROTEIN [INCLUDES 2-HYDROXYACYL-COA DEHYDRATASE (N-TER) AND ITS ACTIVATOR DOMAIN (C_TERM)"/>
    <property type="match status" value="1"/>
</dbReference>
<sequence>MKAVFAGFERQGFSTIRLLRLGLTGSARYQLRQALLATYSELSGRITVLVENYAHAKGSFEFAREHLAALRHAGVGELNEQRYLVVDVGGEDTKISSIDLRDGELFDNAMNSKCSAGTGSLLDSLASMFRIDDIQSAADMAMRAPKAFSLNATCAVFLLEDARFLQAKGVCKSEIMASAVWAIVENMSRTLWKQIAVPDHAVVMLHGQTMKSDPLPLAIADRLQQLCGGRAYCLVPPDPGHRACFGLIATMAGEAAEEPVALPLSRFSGRFFEKKIVECRGAACGDADARCSRTKLSGLDAGGERVSFLLGGCSAVNERGANASANNERVSNDLYGEIWSFIADRLPVSSAADRLVIPRSFAVSEWAMFFAELFLPSGIPVHIDRVTEDDIRRGRACFRIDTCAPHIGAVGQMIRLAEASHGMILAPQIEFLPLRGESLGRTCTINQGGPAVAKSIAQSVVPDCRVHLFHVDLKMRNMEMLAHKLYGKLQQVYDYYGLDVDFAEFSERVRRGMLACGKLRCDAADFAEVSARRIMAAGGDIALVLGREYILNPGVYDSHVGSLLRDKGLGGIPAWLLDADLDPAFNDIYWRNAHQTATIAAAAVRKEVHKVVSHTGLKSLLRDREERAGRLLPLVQVSTFLCGPDSVTNLLIEETVKQRPYLRIQSDAAIKELAHLENRLSTYVRQLVHAGSLRFSGEDEAFDVALLQSFVHQEPLDPVTDVIAFPTLSDNRMLLSVIRGAGFTCIDNYSGHYSLVRAIARGRSVAGDSVCAPLSAVYGDVLSLIEAFRERRAVDPAFAGKKRLLIFNNKGLGPCRQGQYVEIHKLFLYQDGMRPESNGGEERDIVRFLVSYENKGFNAAFPQWVFLRGIQSVVLQGVLHQLWADGMARCYSFEEIGRFDTAFDTLKQELNRMLQRMAPSDAALRRISRYGNMNGIGLFIRYFDYGFHRNDLAPTLRKFRKEWCSRSEPENRLRIHIDGEVYMRTARFEHIYREIVKIAGPGKIAVTYSPLWCFLDYKIAGMMLRARESIRESRDEIARSSDRQFRMKRRFFLRKKQKRLLSLYVVDRALRKILAEPLYRAAGVAMPEPVSAILEKAKLVVSTLRPGGELMPFIGEAVLKLEKGYDLVLNVAPEGCMVSSMGEALSRSIMQACPTSAGKVLPLFTQQGDIPREQLEQVLLAAFGPEFLVQRDSGCS</sequence>
<dbReference type="Pfam" id="PF09989">
    <property type="entry name" value="DUF2229"/>
    <property type="match status" value="1"/>
</dbReference>
<evidence type="ECO:0000313" key="4">
    <source>
        <dbReference type="Proteomes" id="UP000008701"/>
    </source>
</evidence>
<dbReference type="InterPro" id="IPR002731">
    <property type="entry name" value="ATPase_BadF"/>
</dbReference>
<evidence type="ECO:0000259" key="1">
    <source>
        <dbReference type="Pfam" id="PF01869"/>
    </source>
</evidence>
<dbReference type="eggNOG" id="COG1924">
    <property type="taxonomic scope" value="Bacteria"/>
</dbReference>
<evidence type="ECO:0000259" key="2">
    <source>
        <dbReference type="Pfam" id="PF09989"/>
    </source>
</evidence>
<dbReference type="InterPro" id="IPR051805">
    <property type="entry name" value="Dehydratase_Activator_Redct"/>
</dbReference>
<dbReference type="InterPro" id="IPR043129">
    <property type="entry name" value="ATPase_NBD"/>
</dbReference>
<dbReference type="AlphaFoldDB" id="A1BIU1"/>
<dbReference type="Proteomes" id="UP000008701">
    <property type="component" value="Chromosome"/>
</dbReference>
<feature type="domain" description="DUF2229" evidence="2">
    <location>
        <begin position="357"/>
        <end position="569"/>
    </location>
</feature>
<dbReference type="KEGG" id="cph:Cpha266_2328"/>
<dbReference type="Pfam" id="PF01869">
    <property type="entry name" value="BcrAD_BadFG"/>
    <property type="match status" value="1"/>
</dbReference>
<evidence type="ECO:0000313" key="3">
    <source>
        <dbReference type="EMBL" id="ABL66318.1"/>
    </source>
</evidence>
<dbReference type="SUPFAM" id="SSF53067">
    <property type="entry name" value="Actin-like ATPase domain"/>
    <property type="match status" value="1"/>
</dbReference>
<name>A1BIU1_CHLPD</name>
<organism evidence="3 4">
    <name type="scientific">Chlorobium phaeobacteroides (strain DSM 266 / SMG 266 / 2430)</name>
    <dbReference type="NCBI Taxonomy" id="290317"/>
    <lineage>
        <taxon>Bacteria</taxon>
        <taxon>Pseudomonadati</taxon>
        <taxon>Chlorobiota</taxon>
        <taxon>Chlorobiia</taxon>
        <taxon>Chlorobiales</taxon>
        <taxon>Chlorobiaceae</taxon>
        <taxon>Chlorobium/Pelodictyon group</taxon>
        <taxon>Chlorobium</taxon>
    </lineage>
</organism>
<gene>
    <name evidence="3" type="ordered locus">Cpha266_2328</name>
</gene>
<dbReference type="Gene3D" id="3.30.420.40">
    <property type="match status" value="1"/>
</dbReference>
<dbReference type="HOGENOM" id="CLU_254725_0_0_10"/>
<dbReference type="InterPro" id="IPR018709">
    <property type="entry name" value="CoA_activase_DUF2229"/>
</dbReference>
<dbReference type="STRING" id="290317.Cpha266_2328"/>
<dbReference type="PANTHER" id="PTHR32329">
    <property type="entry name" value="BIFUNCTIONAL PROTEIN [INCLUDES 2-HYDROXYACYL-COA DEHYDRATASE (N-TER) AND ITS ACTIVATOR DOMAIN (C_TERM)-RELATED"/>
    <property type="match status" value="1"/>
</dbReference>
<dbReference type="EMBL" id="CP000492">
    <property type="protein sequence ID" value="ABL66318.1"/>
    <property type="molecule type" value="Genomic_DNA"/>
</dbReference>
<feature type="domain" description="ATPase BadF/BadG/BcrA/BcrD type" evidence="1">
    <location>
        <begin position="47"/>
        <end position="246"/>
    </location>
</feature>
<reference evidence="3 4" key="1">
    <citation type="submission" date="2006-12" db="EMBL/GenBank/DDBJ databases">
        <title>Complete sequence of Chlorobium phaeobacteroides DSM 266.</title>
        <authorList>
            <consortium name="US DOE Joint Genome Institute"/>
            <person name="Copeland A."/>
            <person name="Lucas S."/>
            <person name="Lapidus A."/>
            <person name="Barry K."/>
            <person name="Detter J.C."/>
            <person name="Glavina del Rio T."/>
            <person name="Hammon N."/>
            <person name="Israni S."/>
            <person name="Pitluck S."/>
            <person name="Goltsman E."/>
            <person name="Schmutz J."/>
            <person name="Larimer F."/>
            <person name="Land M."/>
            <person name="Hauser L."/>
            <person name="Mikhailova N."/>
            <person name="Li T."/>
            <person name="Overmann J."/>
            <person name="Bryant D.A."/>
            <person name="Richardson P."/>
        </authorList>
    </citation>
    <scope>NUCLEOTIDE SEQUENCE [LARGE SCALE GENOMIC DNA]</scope>
    <source>
        <strain evidence="3 4">DSM 266</strain>
    </source>
</reference>